<protein>
    <submittedName>
        <fullName evidence="2">Uncharacterized protein</fullName>
    </submittedName>
</protein>
<evidence type="ECO:0000313" key="2">
    <source>
        <dbReference type="EMBL" id="TNN80230.1"/>
    </source>
</evidence>
<name>A0A4Z2IQF8_9TELE</name>
<organism evidence="2 3">
    <name type="scientific">Liparis tanakae</name>
    <name type="common">Tanaka's snailfish</name>
    <dbReference type="NCBI Taxonomy" id="230148"/>
    <lineage>
        <taxon>Eukaryota</taxon>
        <taxon>Metazoa</taxon>
        <taxon>Chordata</taxon>
        <taxon>Craniata</taxon>
        <taxon>Vertebrata</taxon>
        <taxon>Euteleostomi</taxon>
        <taxon>Actinopterygii</taxon>
        <taxon>Neopterygii</taxon>
        <taxon>Teleostei</taxon>
        <taxon>Neoteleostei</taxon>
        <taxon>Acanthomorphata</taxon>
        <taxon>Eupercaria</taxon>
        <taxon>Perciformes</taxon>
        <taxon>Cottioidei</taxon>
        <taxon>Cottales</taxon>
        <taxon>Liparidae</taxon>
        <taxon>Liparis</taxon>
    </lineage>
</organism>
<evidence type="ECO:0000313" key="3">
    <source>
        <dbReference type="Proteomes" id="UP000314294"/>
    </source>
</evidence>
<dbReference type="AlphaFoldDB" id="A0A4Z2IQF8"/>
<evidence type="ECO:0000256" key="1">
    <source>
        <dbReference type="SAM" id="MobiDB-lite"/>
    </source>
</evidence>
<proteinExistence type="predicted"/>
<reference evidence="2 3" key="1">
    <citation type="submission" date="2019-03" db="EMBL/GenBank/DDBJ databases">
        <title>First draft genome of Liparis tanakae, snailfish: a comprehensive survey of snailfish specific genes.</title>
        <authorList>
            <person name="Kim W."/>
            <person name="Song I."/>
            <person name="Jeong J.-H."/>
            <person name="Kim D."/>
            <person name="Kim S."/>
            <person name="Ryu S."/>
            <person name="Song J.Y."/>
            <person name="Lee S.K."/>
        </authorList>
    </citation>
    <scope>NUCLEOTIDE SEQUENCE [LARGE SCALE GENOMIC DNA]</scope>
    <source>
        <tissue evidence="2">Muscle</tissue>
    </source>
</reference>
<comment type="caution">
    <text evidence="2">The sequence shown here is derived from an EMBL/GenBank/DDBJ whole genome shotgun (WGS) entry which is preliminary data.</text>
</comment>
<keyword evidence="3" id="KW-1185">Reference proteome</keyword>
<gene>
    <name evidence="2" type="ORF">EYF80_009555</name>
</gene>
<sequence length="151" mass="16468">MDILLPNTKCVSASSHLVSHKSRVTGGRGEEEETEEGIGRVPLPVFWTRVFPGVAQTEHSQPPDKPSRDAAAQQAAAQGQAYFVSLPARWAPAVRNQEPSCRRDCRFLQFTSSLSSHGIRGRRRPTVLHLYAIAVARGSTVSNHSLDSGSH</sequence>
<dbReference type="EMBL" id="SRLO01000056">
    <property type="protein sequence ID" value="TNN80230.1"/>
    <property type="molecule type" value="Genomic_DNA"/>
</dbReference>
<dbReference type="Proteomes" id="UP000314294">
    <property type="component" value="Unassembled WGS sequence"/>
</dbReference>
<accession>A0A4Z2IQF8</accession>
<feature type="region of interest" description="Disordered" evidence="1">
    <location>
        <begin position="54"/>
        <end position="76"/>
    </location>
</feature>